<keyword evidence="4" id="KW-0677">Repeat</keyword>
<dbReference type="InterPro" id="IPR001611">
    <property type="entry name" value="Leu-rich_rpt"/>
</dbReference>
<keyword evidence="5" id="KW-0472">Membrane</keyword>
<dbReference type="Pfam" id="PF13676">
    <property type="entry name" value="TIR_2"/>
    <property type="match status" value="1"/>
</dbReference>
<dbReference type="InterPro" id="IPR032675">
    <property type="entry name" value="LRR_dom_sf"/>
</dbReference>
<accession>A0A8S4F3H1</accession>
<evidence type="ECO:0000256" key="6">
    <source>
        <dbReference type="SAM" id="SignalP"/>
    </source>
</evidence>
<evidence type="ECO:0000256" key="1">
    <source>
        <dbReference type="ARBA" id="ARBA00009634"/>
    </source>
</evidence>
<dbReference type="SMART" id="SM00369">
    <property type="entry name" value="LRR_TYP"/>
    <property type="match status" value="9"/>
</dbReference>
<dbReference type="PROSITE" id="PS50104">
    <property type="entry name" value="TIR"/>
    <property type="match status" value="1"/>
</dbReference>
<evidence type="ECO:0000256" key="4">
    <source>
        <dbReference type="ARBA" id="ARBA00022737"/>
    </source>
</evidence>
<evidence type="ECO:0000313" key="8">
    <source>
        <dbReference type="EMBL" id="CAG9122647.1"/>
    </source>
</evidence>
<evidence type="ECO:0000256" key="5">
    <source>
        <dbReference type="SAM" id="Phobius"/>
    </source>
</evidence>
<keyword evidence="2" id="KW-0433">Leucine-rich repeat</keyword>
<dbReference type="InterPro" id="IPR035897">
    <property type="entry name" value="Toll_tir_struct_dom_sf"/>
</dbReference>
<dbReference type="Pfam" id="PF13306">
    <property type="entry name" value="LRR_5"/>
    <property type="match status" value="1"/>
</dbReference>
<dbReference type="InterPro" id="IPR026906">
    <property type="entry name" value="LRR_5"/>
</dbReference>
<reference evidence="8" key="1">
    <citation type="submission" date="2020-11" db="EMBL/GenBank/DDBJ databases">
        <authorList>
            <person name="Whiteford S."/>
        </authorList>
    </citation>
    <scope>NUCLEOTIDE SEQUENCE</scope>
</reference>
<dbReference type="GO" id="GO:0031012">
    <property type="term" value="C:extracellular matrix"/>
    <property type="evidence" value="ECO:0007669"/>
    <property type="project" value="TreeGrafter"/>
</dbReference>
<proteinExistence type="inferred from homology"/>
<dbReference type="AlphaFoldDB" id="A0A8S4F3H1"/>
<keyword evidence="3 6" id="KW-0732">Signal</keyword>
<dbReference type="InterPro" id="IPR000157">
    <property type="entry name" value="TIR_dom"/>
</dbReference>
<feature type="chain" id="PRO_5035773414" evidence="6">
    <location>
        <begin position="22"/>
        <end position="763"/>
    </location>
</feature>
<dbReference type="FunFam" id="3.80.10.10:FF:001164">
    <property type="entry name" value="GH01279p"/>
    <property type="match status" value="1"/>
</dbReference>
<protein>
    <submittedName>
        <fullName evidence="8">(diamondback moth) hypothetical protein</fullName>
    </submittedName>
</protein>
<feature type="transmembrane region" description="Helical" evidence="5">
    <location>
        <begin position="566"/>
        <end position="586"/>
    </location>
</feature>
<dbReference type="SUPFAM" id="SSF52200">
    <property type="entry name" value="Toll/Interleukin receptor TIR domain"/>
    <property type="match status" value="1"/>
</dbReference>
<evidence type="ECO:0000256" key="3">
    <source>
        <dbReference type="ARBA" id="ARBA00022729"/>
    </source>
</evidence>
<feature type="signal peptide" evidence="6">
    <location>
        <begin position="1"/>
        <end position="21"/>
    </location>
</feature>
<dbReference type="SUPFAM" id="SSF52058">
    <property type="entry name" value="L domain-like"/>
    <property type="match status" value="2"/>
</dbReference>
<comment type="caution">
    <text evidence="8">The sequence shown here is derived from an EMBL/GenBank/DDBJ whole genome shotgun (WGS) entry which is preliminary data.</text>
</comment>
<evidence type="ECO:0000259" key="7">
    <source>
        <dbReference type="PROSITE" id="PS50104"/>
    </source>
</evidence>
<dbReference type="PROSITE" id="PS51450">
    <property type="entry name" value="LRR"/>
    <property type="match status" value="2"/>
</dbReference>
<dbReference type="PANTHER" id="PTHR24373">
    <property type="entry name" value="SLIT RELATED LEUCINE-RICH REPEAT NEURONAL PROTEIN"/>
    <property type="match status" value="1"/>
</dbReference>
<keyword evidence="9" id="KW-1185">Reference proteome</keyword>
<dbReference type="PANTHER" id="PTHR24373:SF370">
    <property type="entry name" value="FISH-LIPS, ISOFORM E"/>
    <property type="match status" value="1"/>
</dbReference>
<dbReference type="InterPro" id="IPR050328">
    <property type="entry name" value="Dev_Immune_Receptor"/>
</dbReference>
<dbReference type="EMBL" id="CAJHNJ030000027">
    <property type="protein sequence ID" value="CAG9122647.1"/>
    <property type="molecule type" value="Genomic_DNA"/>
</dbReference>
<dbReference type="Gene3D" id="3.40.50.10140">
    <property type="entry name" value="Toll/interleukin-1 receptor homology (TIR) domain"/>
    <property type="match status" value="1"/>
</dbReference>
<keyword evidence="5" id="KW-1133">Transmembrane helix</keyword>
<dbReference type="SUPFAM" id="SSF52047">
    <property type="entry name" value="RNI-like"/>
    <property type="match status" value="1"/>
</dbReference>
<comment type="similarity">
    <text evidence="1">Belongs to the Toll-like receptor family.</text>
</comment>
<dbReference type="InterPro" id="IPR003591">
    <property type="entry name" value="Leu-rich_rpt_typical-subtyp"/>
</dbReference>
<dbReference type="GO" id="GO:0005615">
    <property type="term" value="C:extracellular space"/>
    <property type="evidence" value="ECO:0007669"/>
    <property type="project" value="TreeGrafter"/>
</dbReference>
<evidence type="ECO:0000313" key="9">
    <source>
        <dbReference type="Proteomes" id="UP000653454"/>
    </source>
</evidence>
<name>A0A8S4F3H1_PLUXY</name>
<sequence>MGCVRVCTFLSLALILVAVDGSNCPLDGDCVCGGTHAVELQCNVQALEYDKFPKLRANGINTFQSVTFKDCPLPVSSFRNVLTNVGVSKTLSLIFQNAKNLSSELDRKHFAGLQDLTKLLLSVNGVTNLPDNLFTDMHNLTWLNIRSNGVNLTEQLFKPLEKLETLEISHNHMTNISANLFSHLSFLRKLSLWQSNVTRFSEDLFTGVDVLEELDLSSNGLNELPPSIFNPLTKLKKLTLFSNKFSALPPNLFGNNERLDTVIIFNNDVKLQRLPRGLFSKLPNLKEVYVQRCELESIPHDVFADSAGITNISLAYNEIEILPEAIFNDQINLLELDLSHNKIRELEPKLFSSLVKLESLKLCHNFLQEISGSTFSSLLSLIYLDVEENRLKTITSYLFSNNKQRMSINMAHNSLSFDGGEAGNDSWVARGVSPFARTYNLRMLNLSYNEFRITFDDWWLNGHENLDISHNHISHLWVSNHSLFDRLNQSYRSNHSLLYRLKIKSKEKEHRQRCLKQLWIDNNPLVCDCRASIFLNELREMDTKGADSNQLNCKFMQTFYCDGHELTYLLVLPMLIALTLLGIIYLELKERWQAKLDFTGKYRQIELTVSYSEKDEAFVLKELLPGLRERINVNCNLRPLKPTRRNKTIVEHIKNYIKKETVTVVVFSPNYLTECYCDIEIRKIRRIMRKQRNNIDVFLDVIDDNSLYEYLKSVANPMSSAFWSDSNFWDHLLPLIEEKQSLMKYAGVFQPRKTQNPKANDPE</sequence>
<evidence type="ECO:0000256" key="2">
    <source>
        <dbReference type="ARBA" id="ARBA00022614"/>
    </source>
</evidence>
<dbReference type="Gene3D" id="3.80.10.10">
    <property type="entry name" value="Ribonuclease Inhibitor"/>
    <property type="match status" value="2"/>
</dbReference>
<organism evidence="8 9">
    <name type="scientific">Plutella xylostella</name>
    <name type="common">Diamondback moth</name>
    <name type="synonym">Plutella maculipennis</name>
    <dbReference type="NCBI Taxonomy" id="51655"/>
    <lineage>
        <taxon>Eukaryota</taxon>
        <taxon>Metazoa</taxon>
        <taxon>Ecdysozoa</taxon>
        <taxon>Arthropoda</taxon>
        <taxon>Hexapoda</taxon>
        <taxon>Insecta</taxon>
        <taxon>Pterygota</taxon>
        <taxon>Neoptera</taxon>
        <taxon>Endopterygota</taxon>
        <taxon>Lepidoptera</taxon>
        <taxon>Glossata</taxon>
        <taxon>Ditrysia</taxon>
        <taxon>Yponomeutoidea</taxon>
        <taxon>Plutellidae</taxon>
        <taxon>Plutella</taxon>
    </lineage>
</organism>
<dbReference type="GO" id="GO:0007165">
    <property type="term" value="P:signal transduction"/>
    <property type="evidence" value="ECO:0007669"/>
    <property type="project" value="InterPro"/>
</dbReference>
<feature type="domain" description="TIR" evidence="7">
    <location>
        <begin position="603"/>
        <end position="747"/>
    </location>
</feature>
<keyword evidence="5" id="KW-0812">Transmembrane</keyword>
<dbReference type="Pfam" id="PF13855">
    <property type="entry name" value="LRR_8"/>
    <property type="match status" value="1"/>
</dbReference>
<dbReference type="Proteomes" id="UP000653454">
    <property type="component" value="Unassembled WGS sequence"/>
</dbReference>
<gene>
    <name evidence="8" type="ORF">PLXY2_LOCUS7719</name>
</gene>